<sequence length="111" mass="11258">MNIFTWLYGKLYGSKAKTAFEGKIDGAVSGALLANPALTADGVIALLEPKLDSYVAGVTSKFPGAAGVILTMLLNSQFEAAVKSAYAKHAPKASAILGNGIGDGLKDGLGS</sequence>
<dbReference type="Proteomes" id="UP000287394">
    <property type="component" value="Chromosome"/>
</dbReference>
<proteinExistence type="predicted"/>
<dbReference type="AlphaFoldDB" id="A0A402CNI8"/>
<evidence type="ECO:0000313" key="1">
    <source>
        <dbReference type="EMBL" id="BDI33379.1"/>
    </source>
</evidence>
<keyword evidence="2" id="KW-1185">Reference proteome</keyword>
<name>A0A402CNI8_9BACT</name>
<organism evidence="1 2">
    <name type="scientific">Capsulimonas corticalis</name>
    <dbReference type="NCBI Taxonomy" id="2219043"/>
    <lineage>
        <taxon>Bacteria</taxon>
        <taxon>Bacillati</taxon>
        <taxon>Armatimonadota</taxon>
        <taxon>Armatimonadia</taxon>
        <taxon>Capsulimonadales</taxon>
        <taxon>Capsulimonadaceae</taxon>
        <taxon>Capsulimonas</taxon>
    </lineage>
</organism>
<gene>
    <name evidence="1" type="ORF">CCAX7_54300</name>
</gene>
<dbReference type="KEGG" id="ccot:CCAX7_54300"/>
<protein>
    <submittedName>
        <fullName evidence="1">Uncharacterized protein</fullName>
    </submittedName>
</protein>
<accession>A0A402CNI8</accession>
<dbReference type="EMBL" id="AP025739">
    <property type="protein sequence ID" value="BDI33379.1"/>
    <property type="molecule type" value="Genomic_DNA"/>
</dbReference>
<evidence type="ECO:0000313" key="2">
    <source>
        <dbReference type="Proteomes" id="UP000287394"/>
    </source>
</evidence>
<reference evidence="1 2" key="1">
    <citation type="journal article" date="2019" name="Int. J. Syst. Evol. Microbiol.">
        <title>Capsulimonas corticalis gen. nov., sp. nov., an aerobic capsulated bacterium, of a novel bacterial order, Capsulimonadales ord. nov., of the class Armatimonadia of the phylum Armatimonadetes.</title>
        <authorList>
            <person name="Li J."/>
            <person name="Kudo C."/>
            <person name="Tonouchi A."/>
        </authorList>
    </citation>
    <scope>NUCLEOTIDE SEQUENCE [LARGE SCALE GENOMIC DNA]</scope>
    <source>
        <strain evidence="1 2">AX-7</strain>
    </source>
</reference>
<dbReference type="RefSeq" id="WP_119318966.1">
    <property type="nucleotide sequence ID" value="NZ_AP025739.1"/>
</dbReference>